<dbReference type="RefSeq" id="XP_037202906.1">
    <property type="nucleotide sequence ID" value="XM_037342859.1"/>
</dbReference>
<dbReference type="InterPro" id="IPR010730">
    <property type="entry name" value="HET"/>
</dbReference>
<organism evidence="3 4">
    <name type="scientific">Fusarium tjaetaba</name>
    <dbReference type="NCBI Taxonomy" id="1567544"/>
    <lineage>
        <taxon>Eukaryota</taxon>
        <taxon>Fungi</taxon>
        <taxon>Dikarya</taxon>
        <taxon>Ascomycota</taxon>
        <taxon>Pezizomycotina</taxon>
        <taxon>Sordariomycetes</taxon>
        <taxon>Hypocreomycetidae</taxon>
        <taxon>Hypocreales</taxon>
        <taxon>Nectriaceae</taxon>
        <taxon>Fusarium</taxon>
        <taxon>Fusarium fujikuroi species complex</taxon>
    </lineage>
</organism>
<dbReference type="EMBL" id="JAAQRI010000231">
    <property type="protein sequence ID" value="KAF5625337.1"/>
    <property type="molecule type" value="Genomic_DNA"/>
</dbReference>
<evidence type="ECO:0000256" key="1">
    <source>
        <dbReference type="SAM" id="MobiDB-lite"/>
    </source>
</evidence>
<reference evidence="3 4" key="1">
    <citation type="submission" date="2020-05" db="EMBL/GenBank/DDBJ databases">
        <title>Identification and distribution of gene clusters putatively required for synthesis of sphingolipid metabolism inhibitors in phylogenetically diverse species of the filamentous fungus Fusarium.</title>
        <authorList>
            <person name="Kim H.-S."/>
            <person name="Busman M."/>
            <person name="Brown D.W."/>
            <person name="Divon H."/>
            <person name="Uhlig S."/>
            <person name="Proctor R.H."/>
        </authorList>
    </citation>
    <scope>NUCLEOTIDE SEQUENCE [LARGE SCALE GENOMIC DNA]</scope>
    <source>
        <strain evidence="3 4">NRRL 66243</strain>
    </source>
</reference>
<evidence type="ECO:0000313" key="4">
    <source>
        <dbReference type="Proteomes" id="UP000530670"/>
    </source>
</evidence>
<dbReference type="PANTHER" id="PTHR33112">
    <property type="entry name" value="DOMAIN PROTEIN, PUTATIVE-RELATED"/>
    <property type="match status" value="1"/>
</dbReference>
<keyword evidence="4" id="KW-1185">Reference proteome</keyword>
<name>A0A8H5VHW9_9HYPO</name>
<comment type="caution">
    <text evidence="3">The sequence shown here is derived from an EMBL/GenBank/DDBJ whole genome shotgun (WGS) entry which is preliminary data.</text>
</comment>
<protein>
    <recommendedName>
        <fullName evidence="2">Heterokaryon incompatibility domain-containing protein</fullName>
    </recommendedName>
</protein>
<dbReference type="Proteomes" id="UP000530670">
    <property type="component" value="Unassembled WGS sequence"/>
</dbReference>
<sequence length="612" mass="69831">MPTRLLDLGDPNSNFWRLHQDPGHVPYAALSHRWSSDTPELHTSNYEKYGNFQPDTILPQSYQDVISICRAIPIQYLWIDSLCIIQDDNSEEFSKEAPLMRDIYQYAFLTLSICWDFPGVSLFRRCRPRSVPRPYPHFCQVEHNCGPVSDEWVFITESSGHRLRDICEAPVNRRAWVLQERYLSRRLLYLSSDQLYWECSKGIGSEVCPTTFHLSGERESIVYLTGDRKVSSWNSTLTEYTKSDLTFESDRLVAIAGLAKLIASRTGGTYLAGIWLESWMNGLLWKPGKKRSRSLNLKAKELTMVPPSWSWLAFPGSVKTGAGFGEEGPIISMSTPNSFESDTYWPLALLSQAIVIPSTSDPFSSFERAILKIRCLLMPVTFGGIPHRNEPTWFFRHERDVELSSVGLSRLRLRACEREHGKRCAIFQLHFSEYIDMSVQYFLVPLYIRHLKSLPNIKRWPHCYGLVLQELPGGSTREFIRVGIWSEEHNWPSQLIPMISNTIAKLDLKKSALSDGNLTENERVFDLKLHEYAIGHAASEVEIPTKVVEEVVEHQPNIEELKEKAAVSGSEADEQESNKVDKEEGPSTPLEVVECSLLPHFTTAEWGTISLV</sequence>
<dbReference type="GeneID" id="59295129"/>
<gene>
    <name evidence="3" type="ORF">FTJAE_10056</name>
</gene>
<proteinExistence type="predicted"/>
<evidence type="ECO:0000259" key="2">
    <source>
        <dbReference type="Pfam" id="PF06985"/>
    </source>
</evidence>
<dbReference type="OrthoDB" id="5362512at2759"/>
<feature type="compositionally biased region" description="Basic and acidic residues" evidence="1">
    <location>
        <begin position="576"/>
        <end position="585"/>
    </location>
</feature>
<feature type="region of interest" description="Disordered" evidence="1">
    <location>
        <begin position="562"/>
        <end position="587"/>
    </location>
</feature>
<accession>A0A8H5VHW9</accession>
<dbReference type="Pfam" id="PF06985">
    <property type="entry name" value="HET"/>
    <property type="match status" value="1"/>
</dbReference>
<dbReference type="AlphaFoldDB" id="A0A8H5VHW9"/>
<dbReference type="PANTHER" id="PTHR33112:SF10">
    <property type="entry name" value="TOL"/>
    <property type="match status" value="1"/>
</dbReference>
<evidence type="ECO:0000313" key="3">
    <source>
        <dbReference type="EMBL" id="KAF5625337.1"/>
    </source>
</evidence>
<feature type="domain" description="Heterokaryon incompatibility" evidence="2">
    <location>
        <begin position="27"/>
        <end position="180"/>
    </location>
</feature>